<reference evidence="2" key="1">
    <citation type="submission" date="2013-07" db="EMBL/GenBank/DDBJ databases">
        <title>The genome of Eucalyptus grandis.</title>
        <authorList>
            <person name="Schmutz J."/>
            <person name="Hayes R."/>
            <person name="Myburg A."/>
            <person name="Tuskan G."/>
            <person name="Grattapaglia D."/>
            <person name="Rokhsar D.S."/>
        </authorList>
    </citation>
    <scope>NUCLEOTIDE SEQUENCE</scope>
    <source>
        <tissue evidence="2">Leaf extractions</tissue>
    </source>
</reference>
<evidence type="ECO:0000256" key="1">
    <source>
        <dbReference type="SAM" id="SignalP"/>
    </source>
</evidence>
<gene>
    <name evidence="2" type="ORF">EUGRSUZ_E02195</name>
</gene>
<feature type="signal peptide" evidence="1">
    <location>
        <begin position="1"/>
        <end position="16"/>
    </location>
</feature>
<feature type="chain" id="PRO_5001574903" description="Secreted protein" evidence="1">
    <location>
        <begin position="17"/>
        <end position="100"/>
    </location>
</feature>
<dbReference type="EMBL" id="KK198757">
    <property type="protein sequence ID" value="KCW73622.1"/>
    <property type="molecule type" value="Genomic_DNA"/>
</dbReference>
<dbReference type="AlphaFoldDB" id="A0A059C5H9"/>
<name>A0A059C5H9_EUCGR</name>
<proteinExistence type="predicted"/>
<dbReference type="Gramene" id="KCW73622">
    <property type="protein sequence ID" value="KCW73622"/>
    <property type="gene ID" value="EUGRSUZ_E02195"/>
</dbReference>
<dbReference type="InParanoid" id="A0A059C5H9"/>
<evidence type="ECO:0000313" key="2">
    <source>
        <dbReference type="EMBL" id="KCW73622.1"/>
    </source>
</evidence>
<sequence>MHIISLCLFVPFLFHSFIVDDIVETMNCSTVIYTLNADIWFSAPKPHRSRVTQASHWICTLILPVESSHSFTQLELHQETWERKRDARPNQFLSRCSCVY</sequence>
<keyword evidence="1" id="KW-0732">Signal</keyword>
<organism evidence="2">
    <name type="scientific">Eucalyptus grandis</name>
    <name type="common">Flooded gum</name>
    <dbReference type="NCBI Taxonomy" id="71139"/>
    <lineage>
        <taxon>Eukaryota</taxon>
        <taxon>Viridiplantae</taxon>
        <taxon>Streptophyta</taxon>
        <taxon>Embryophyta</taxon>
        <taxon>Tracheophyta</taxon>
        <taxon>Spermatophyta</taxon>
        <taxon>Magnoliopsida</taxon>
        <taxon>eudicotyledons</taxon>
        <taxon>Gunneridae</taxon>
        <taxon>Pentapetalae</taxon>
        <taxon>rosids</taxon>
        <taxon>malvids</taxon>
        <taxon>Myrtales</taxon>
        <taxon>Myrtaceae</taxon>
        <taxon>Myrtoideae</taxon>
        <taxon>Eucalypteae</taxon>
        <taxon>Eucalyptus</taxon>
    </lineage>
</organism>
<evidence type="ECO:0008006" key="3">
    <source>
        <dbReference type="Google" id="ProtNLM"/>
    </source>
</evidence>
<accession>A0A059C5H9</accession>
<protein>
    <recommendedName>
        <fullName evidence="3">Secreted protein</fullName>
    </recommendedName>
</protein>